<protein>
    <recommendedName>
        <fullName evidence="7">Large ribosomal subunit protein mL53</fullName>
    </recommendedName>
    <alternativeName>
        <fullName evidence="8">39S ribosomal protein L53, mitochondrial</fullName>
    </alternativeName>
</protein>
<reference evidence="9" key="1">
    <citation type="submission" date="2014-08" db="EMBL/GenBank/DDBJ databases">
        <authorList>
            <person name="Senf B."/>
            <person name="Petzold A."/>
            <person name="Downie B.R."/>
            <person name="Koch P."/>
            <person name="Platzer M."/>
        </authorList>
    </citation>
    <scope>NUCLEOTIDE SEQUENCE [LARGE SCALE GENOMIC DNA]</scope>
    <source>
        <strain evidence="9">GRZ</strain>
    </source>
</reference>
<dbReference type="InterPro" id="IPR019716">
    <property type="entry name" value="Ribosomal_mL53"/>
</dbReference>
<dbReference type="AlphaFoldDB" id="A0A8C6MDA5"/>
<evidence type="ECO:0000256" key="7">
    <source>
        <dbReference type="ARBA" id="ARBA00035180"/>
    </source>
</evidence>
<dbReference type="GO" id="GO:0005762">
    <property type="term" value="C:mitochondrial large ribosomal subunit"/>
    <property type="evidence" value="ECO:0007669"/>
    <property type="project" value="TreeGrafter"/>
</dbReference>
<name>A0A8C6MDA5_NOTFU</name>
<reference evidence="9" key="2">
    <citation type="submission" date="2025-08" db="UniProtKB">
        <authorList>
            <consortium name="Ensembl"/>
        </authorList>
    </citation>
    <scope>IDENTIFICATION</scope>
</reference>
<keyword evidence="6" id="KW-0687">Ribonucleoprotein</keyword>
<evidence type="ECO:0000256" key="4">
    <source>
        <dbReference type="ARBA" id="ARBA00022980"/>
    </source>
</evidence>
<dbReference type="PANTHER" id="PTHR33618">
    <property type="entry name" value="39S RIBOSOMAL PROTEIN L53, MITOCHONDRIAL"/>
    <property type="match status" value="1"/>
</dbReference>
<accession>A0A8C6MDA5</accession>
<evidence type="ECO:0000256" key="6">
    <source>
        <dbReference type="ARBA" id="ARBA00023274"/>
    </source>
</evidence>
<dbReference type="GeneTree" id="ENSGT00940000164970"/>
<dbReference type="Ensembl" id="ENSNFUT00015032710.1">
    <property type="protein sequence ID" value="ENSNFUP00015031297.1"/>
    <property type="gene ID" value="ENSNFUG00015015282.1"/>
</dbReference>
<comment type="similarity">
    <text evidence="2">Belongs to the mitochondrion-specific ribosomal protein mL53 family.</text>
</comment>
<dbReference type="PANTHER" id="PTHR33618:SF1">
    <property type="entry name" value="LARGE RIBOSOMAL SUBUNIT PROTEIN ML53"/>
    <property type="match status" value="1"/>
</dbReference>
<dbReference type="Pfam" id="PF10780">
    <property type="entry name" value="MRP_L53"/>
    <property type="match status" value="1"/>
</dbReference>
<dbReference type="InterPro" id="IPR052473">
    <property type="entry name" value="mtLSU_mL53"/>
</dbReference>
<proteinExistence type="inferred from homology"/>
<keyword evidence="5" id="KW-0496">Mitochondrion</keyword>
<evidence type="ECO:0000256" key="1">
    <source>
        <dbReference type="ARBA" id="ARBA00004173"/>
    </source>
</evidence>
<keyword evidence="4" id="KW-0689">Ribosomal protein</keyword>
<comment type="subcellular location">
    <subcellularLocation>
        <location evidence="1">Mitochondrion</location>
    </subcellularLocation>
</comment>
<evidence type="ECO:0000313" key="9">
    <source>
        <dbReference type="Ensembl" id="ENSNFUP00015031297.1"/>
    </source>
</evidence>
<evidence type="ECO:0000256" key="5">
    <source>
        <dbReference type="ARBA" id="ARBA00023128"/>
    </source>
</evidence>
<organism evidence="9 10">
    <name type="scientific">Nothobranchius furzeri</name>
    <name type="common">Turquoise killifish</name>
    <dbReference type="NCBI Taxonomy" id="105023"/>
    <lineage>
        <taxon>Eukaryota</taxon>
        <taxon>Metazoa</taxon>
        <taxon>Chordata</taxon>
        <taxon>Craniata</taxon>
        <taxon>Vertebrata</taxon>
        <taxon>Euteleostomi</taxon>
        <taxon>Actinopterygii</taxon>
        <taxon>Neopterygii</taxon>
        <taxon>Teleostei</taxon>
        <taxon>Neoteleostei</taxon>
        <taxon>Acanthomorphata</taxon>
        <taxon>Ovalentaria</taxon>
        <taxon>Atherinomorphae</taxon>
        <taxon>Cyprinodontiformes</taxon>
        <taxon>Nothobranchiidae</taxon>
        <taxon>Nothobranchius</taxon>
    </lineage>
</organism>
<dbReference type="Gene3D" id="3.40.30.10">
    <property type="entry name" value="Glutaredoxin"/>
    <property type="match status" value="1"/>
</dbReference>
<sequence>MKLFPAVQCLKVTELLLQLMFCLFLSHREFLALVGSEKARATNINCQVVSTVKHDKSEPVVDVTYVDGEQLVMKGANLTCSEMMSAFQSRCTNKDPQTKAAAKK</sequence>
<gene>
    <name evidence="9" type="primary">mrpl53</name>
</gene>
<evidence type="ECO:0000256" key="2">
    <source>
        <dbReference type="ARBA" id="ARBA00005557"/>
    </source>
</evidence>
<evidence type="ECO:0000313" key="10">
    <source>
        <dbReference type="Proteomes" id="UP000694548"/>
    </source>
</evidence>
<reference evidence="9" key="3">
    <citation type="submission" date="2025-09" db="UniProtKB">
        <authorList>
            <consortium name="Ensembl"/>
        </authorList>
    </citation>
    <scope>IDENTIFICATION</scope>
</reference>
<evidence type="ECO:0000256" key="3">
    <source>
        <dbReference type="ARBA" id="ARBA00022946"/>
    </source>
</evidence>
<keyword evidence="10" id="KW-1185">Reference proteome</keyword>
<keyword evidence="3" id="KW-0809">Transit peptide</keyword>
<dbReference type="Proteomes" id="UP000694548">
    <property type="component" value="Chromosome sgr19"/>
</dbReference>
<evidence type="ECO:0000256" key="8">
    <source>
        <dbReference type="ARBA" id="ARBA00042721"/>
    </source>
</evidence>